<feature type="chain" id="PRO_5009581658" evidence="1">
    <location>
        <begin position="22"/>
        <end position="249"/>
    </location>
</feature>
<gene>
    <name evidence="2" type="ORF">A2912_04080</name>
</gene>
<dbReference type="EMBL" id="MHIN01000016">
    <property type="protein sequence ID" value="OGY55440.1"/>
    <property type="molecule type" value="Genomic_DNA"/>
</dbReference>
<evidence type="ECO:0000313" key="3">
    <source>
        <dbReference type="Proteomes" id="UP000178122"/>
    </source>
</evidence>
<accession>A0A1G1YV38</accession>
<protein>
    <submittedName>
        <fullName evidence="2">Uncharacterized protein</fullName>
    </submittedName>
</protein>
<proteinExistence type="predicted"/>
<name>A0A1G1YV38_9BACT</name>
<sequence>MNKKKLTFSLLLASLLIAAFTGCPIPSESGQPEIILTHVPFYGSFIDEYLAGIVRGVNPLEYRVAVYLRIGPGAGWYNKPTWANPLTPIGPFSNWVCDVVTGGNDDWARAYATFLLPNGVKPPYCDNCYNLPEIPQAVALAQVSRGDGYVNWPPEISPSIPEIIGGIENQITIDLSEYKEDDLASGPEVYWQVNYEYYDELISLVEINGDLLTIFFTGLSQGSTTITIFLVDSDLLFDSQEVKISHPQS</sequence>
<dbReference type="PROSITE" id="PS51257">
    <property type="entry name" value="PROKAR_LIPOPROTEIN"/>
    <property type="match status" value="1"/>
</dbReference>
<dbReference type="AlphaFoldDB" id="A0A1G1YV38"/>
<comment type="caution">
    <text evidence="2">The sequence shown here is derived from an EMBL/GenBank/DDBJ whole genome shotgun (WGS) entry which is preliminary data.</text>
</comment>
<evidence type="ECO:0000256" key="1">
    <source>
        <dbReference type="SAM" id="SignalP"/>
    </source>
</evidence>
<evidence type="ECO:0000313" key="2">
    <source>
        <dbReference type="EMBL" id="OGY55440.1"/>
    </source>
</evidence>
<reference evidence="2 3" key="1">
    <citation type="journal article" date="2016" name="Nat. Commun.">
        <title>Thousands of microbial genomes shed light on interconnected biogeochemical processes in an aquifer system.</title>
        <authorList>
            <person name="Anantharaman K."/>
            <person name="Brown C.T."/>
            <person name="Hug L.A."/>
            <person name="Sharon I."/>
            <person name="Castelle C.J."/>
            <person name="Probst A.J."/>
            <person name="Thomas B.C."/>
            <person name="Singh A."/>
            <person name="Wilkins M.J."/>
            <person name="Karaoz U."/>
            <person name="Brodie E.L."/>
            <person name="Williams K.H."/>
            <person name="Hubbard S.S."/>
            <person name="Banfield J.F."/>
        </authorList>
    </citation>
    <scope>NUCLEOTIDE SEQUENCE [LARGE SCALE GENOMIC DNA]</scope>
</reference>
<organism evidence="2 3">
    <name type="scientific">Candidatus Buchananbacteria bacterium RIFCSPLOWO2_01_FULL_40_23b</name>
    <dbReference type="NCBI Taxonomy" id="1797544"/>
    <lineage>
        <taxon>Bacteria</taxon>
        <taxon>Candidatus Buchananiibacteriota</taxon>
    </lineage>
</organism>
<dbReference type="Proteomes" id="UP000178122">
    <property type="component" value="Unassembled WGS sequence"/>
</dbReference>
<keyword evidence="1" id="KW-0732">Signal</keyword>
<feature type="signal peptide" evidence="1">
    <location>
        <begin position="1"/>
        <end position="21"/>
    </location>
</feature>